<feature type="compositionally biased region" description="Basic and acidic residues" evidence="1">
    <location>
        <begin position="142"/>
        <end position="152"/>
    </location>
</feature>
<organism evidence="2">
    <name type="scientific">Photinus pyralis</name>
    <name type="common">Common eastern firefly</name>
    <name type="synonym">Lampyris pyralis</name>
    <dbReference type="NCBI Taxonomy" id="7054"/>
    <lineage>
        <taxon>Eukaryota</taxon>
        <taxon>Metazoa</taxon>
        <taxon>Ecdysozoa</taxon>
        <taxon>Arthropoda</taxon>
        <taxon>Hexapoda</taxon>
        <taxon>Insecta</taxon>
        <taxon>Pterygota</taxon>
        <taxon>Neoptera</taxon>
        <taxon>Endopterygota</taxon>
        <taxon>Coleoptera</taxon>
        <taxon>Polyphaga</taxon>
        <taxon>Elateriformia</taxon>
        <taxon>Elateroidea</taxon>
        <taxon>Lampyridae</taxon>
        <taxon>Lampyrinae</taxon>
        <taxon>Photinus</taxon>
    </lineage>
</organism>
<name>A0A1Y1KKZ9_PHOPY</name>
<protein>
    <submittedName>
        <fullName evidence="2">Uncharacterized protein</fullName>
    </submittedName>
</protein>
<reference evidence="2" key="1">
    <citation type="journal article" date="2016" name="Sci. Rep.">
        <title>Molecular characterization of firefly nuptial gifts: a multi-omics approach sheds light on postcopulatory sexual selection.</title>
        <authorList>
            <person name="Al-Wathiqui N."/>
            <person name="Fallon T.R."/>
            <person name="South A."/>
            <person name="Weng J.K."/>
            <person name="Lewis S.M."/>
        </authorList>
    </citation>
    <scope>NUCLEOTIDE SEQUENCE</scope>
</reference>
<dbReference type="AlphaFoldDB" id="A0A1Y1KKZ9"/>
<accession>A0A1Y1KKZ9</accession>
<sequence length="152" mass="16925">MFSCIERRLRVVFAVVLLAHGERNVAILDHMLNLLAHRQDKENNPIHDQDGPEDGNVEKFEEGAEEGDGDGTGSPVPKLELGKTPNEGLELLILLGREGPYGTIFHVLVDRIVGRVKFGLEESQKQVEQINAERIGNNVPSLDEKNAHEEEQ</sequence>
<evidence type="ECO:0000313" key="2">
    <source>
        <dbReference type="EMBL" id="JAV62062.1"/>
    </source>
</evidence>
<feature type="compositionally biased region" description="Basic and acidic residues" evidence="1">
    <location>
        <begin position="42"/>
        <end position="62"/>
    </location>
</feature>
<proteinExistence type="predicted"/>
<dbReference type="EMBL" id="GEZM01080738">
    <property type="protein sequence ID" value="JAV62062.1"/>
    <property type="molecule type" value="Transcribed_RNA"/>
</dbReference>
<feature type="region of interest" description="Disordered" evidence="1">
    <location>
        <begin position="131"/>
        <end position="152"/>
    </location>
</feature>
<feature type="region of interest" description="Disordered" evidence="1">
    <location>
        <begin position="42"/>
        <end position="83"/>
    </location>
</feature>
<evidence type="ECO:0000256" key="1">
    <source>
        <dbReference type="SAM" id="MobiDB-lite"/>
    </source>
</evidence>